<evidence type="ECO:0000256" key="4">
    <source>
        <dbReference type="ARBA" id="ARBA00023065"/>
    </source>
</evidence>
<evidence type="ECO:0000313" key="9">
    <source>
        <dbReference type="EMBL" id="MBM7561301.1"/>
    </source>
</evidence>
<dbReference type="Proteomes" id="UP000767854">
    <property type="component" value="Unassembled WGS sequence"/>
</dbReference>
<evidence type="ECO:0000256" key="1">
    <source>
        <dbReference type="ARBA" id="ARBA00004370"/>
    </source>
</evidence>
<evidence type="ECO:0000256" key="6">
    <source>
        <dbReference type="ARBA" id="ARBA00023196"/>
    </source>
</evidence>
<dbReference type="SUPFAM" id="SSF47928">
    <property type="entry name" value="N-terminal domain of the delta subunit of the F1F0-ATP synthase"/>
    <property type="match status" value="1"/>
</dbReference>
<comment type="function">
    <text evidence="8">F(1)F(0) ATP synthase produces ATP from ADP in the presence of a proton or sodium gradient. F-type ATPases consist of two structural domains, F(1) containing the extramembraneous catalytic core and F(0) containing the membrane proton channel, linked together by a central stalk and a peripheral stalk. During catalysis, ATP synthesis in the catalytic domain of F(1) is coupled via a rotary mechanism of the central stalk subunits to proton translocation.</text>
</comment>
<comment type="caution">
    <text evidence="9">The sequence shown here is derived from an EMBL/GenBank/DDBJ whole genome shotgun (WGS) entry which is preliminary data.</text>
</comment>
<dbReference type="EMBL" id="JAFBDT010000004">
    <property type="protein sequence ID" value="MBM7561301.1"/>
    <property type="molecule type" value="Genomic_DNA"/>
</dbReference>
<dbReference type="PRINTS" id="PR00125">
    <property type="entry name" value="ATPASEDELTA"/>
</dbReference>
<gene>
    <name evidence="8" type="primary">atpH</name>
    <name evidence="9" type="ORF">JOC49_000821</name>
</gene>
<comment type="similarity">
    <text evidence="8">Belongs to the ATPase delta chain family.</text>
</comment>
<keyword evidence="5 8" id="KW-0472">Membrane</keyword>
<dbReference type="NCBIfam" id="NF004403">
    <property type="entry name" value="PRK05758.2-4"/>
    <property type="match status" value="1"/>
</dbReference>
<dbReference type="Pfam" id="PF00213">
    <property type="entry name" value="OSCP"/>
    <property type="match status" value="1"/>
</dbReference>
<evidence type="ECO:0000256" key="2">
    <source>
        <dbReference type="ARBA" id="ARBA00022448"/>
    </source>
</evidence>
<dbReference type="RefSeq" id="WP_204662656.1">
    <property type="nucleotide sequence ID" value="NZ_JAFBDT010000004.1"/>
</dbReference>
<sequence length="180" mass="20430">MAELVSSRYSSAIFEYALEENRLEQIQKEFDALANALIENPDYFQLLITPEISVDEKKALVKKTFGDTFSNEMMNFIQIVIDKKRTSELLDVKKEFDKLVDAHNNLIHATVESVVPLTEDQIESLRKNLEKITGKNIQVTLEIKPELLGGMTVKMGDHIIDGSVKYKLEGMLNGLTQIII</sequence>
<evidence type="ECO:0000256" key="7">
    <source>
        <dbReference type="ARBA" id="ARBA00023310"/>
    </source>
</evidence>
<reference evidence="9 10" key="1">
    <citation type="submission" date="2021-01" db="EMBL/GenBank/DDBJ databases">
        <title>Genomic Encyclopedia of Type Strains, Phase IV (KMG-IV): sequencing the most valuable type-strain genomes for metagenomic binning, comparative biology and taxonomic classification.</title>
        <authorList>
            <person name="Goeker M."/>
        </authorList>
    </citation>
    <scope>NUCLEOTIDE SEQUENCE [LARGE SCALE GENOMIC DNA]</scope>
    <source>
        <strain evidence="9 10">DSM 24436</strain>
    </source>
</reference>
<keyword evidence="10" id="KW-1185">Reference proteome</keyword>
<dbReference type="NCBIfam" id="NF004402">
    <property type="entry name" value="PRK05758.2-2"/>
    <property type="match status" value="1"/>
</dbReference>
<keyword evidence="6 8" id="KW-0139">CF(1)</keyword>
<accession>A0ABS2MPH3</accession>
<protein>
    <recommendedName>
        <fullName evidence="8">ATP synthase subunit delta</fullName>
    </recommendedName>
    <alternativeName>
        <fullName evidence="8">ATP synthase F(1) sector subunit delta</fullName>
    </alternativeName>
    <alternativeName>
        <fullName evidence="8">F-type ATPase subunit delta</fullName>
        <shortName evidence="8">F-ATPase subunit delta</shortName>
    </alternativeName>
</protein>
<dbReference type="PROSITE" id="PS00389">
    <property type="entry name" value="ATPASE_DELTA"/>
    <property type="match status" value="1"/>
</dbReference>
<dbReference type="NCBIfam" id="TIGR01145">
    <property type="entry name" value="ATP_synt_delta"/>
    <property type="match status" value="1"/>
</dbReference>
<keyword evidence="8" id="KW-1003">Cell membrane</keyword>
<evidence type="ECO:0000256" key="8">
    <source>
        <dbReference type="HAMAP-Rule" id="MF_01416"/>
    </source>
</evidence>
<dbReference type="InterPro" id="IPR020781">
    <property type="entry name" value="ATPase_OSCP/d_CS"/>
</dbReference>
<keyword evidence="4 8" id="KW-0406">Ion transport</keyword>
<evidence type="ECO:0000256" key="3">
    <source>
        <dbReference type="ARBA" id="ARBA00022781"/>
    </source>
</evidence>
<name>A0ABS2MPH3_9FIRM</name>
<dbReference type="InterPro" id="IPR000711">
    <property type="entry name" value="ATPase_OSCP/dsu"/>
</dbReference>
<keyword evidence="2 8" id="KW-0813">Transport</keyword>
<comment type="subcellular location">
    <subcellularLocation>
        <location evidence="8">Cell membrane</location>
        <topology evidence="8">Peripheral membrane protein</topology>
    </subcellularLocation>
    <subcellularLocation>
        <location evidence="1">Membrane</location>
    </subcellularLocation>
</comment>
<evidence type="ECO:0000313" key="10">
    <source>
        <dbReference type="Proteomes" id="UP000767854"/>
    </source>
</evidence>
<dbReference type="InterPro" id="IPR026015">
    <property type="entry name" value="ATP_synth_OSCP/delta_N_sf"/>
</dbReference>
<dbReference type="PANTHER" id="PTHR11910">
    <property type="entry name" value="ATP SYNTHASE DELTA CHAIN"/>
    <property type="match status" value="1"/>
</dbReference>
<proteinExistence type="inferred from homology"/>
<dbReference type="HAMAP" id="MF_01416">
    <property type="entry name" value="ATP_synth_delta_bact"/>
    <property type="match status" value="1"/>
</dbReference>
<dbReference type="Gene3D" id="1.10.520.20">
    <property type="entry name" value="N-terminal domain of the delta subunit of the F1F0-ATP synthase"/>
    <property type="match status" value="1"/>
</dbReference>
<comment type="function">
    <text evidence="8">This protein is part of the stalk that links CF(0) to CF(1). It either transmits conformational changes from CF(0) to CF(1) or is implicated in proton conduction.</text>
</comment>
<keyword evidence="3 8" id="KW-0375">Hydrogen ion transport</keyword>
<organism evidence="9 10">
    <name type="scientific">Fusibacter tunisiensis</name>
    <dbReference type="NCBI Taxonomy" id="1008308"/>
    <lineage>
        <taxon>Bacteria</taxon>
        <taxon>Bacillati</taxon>
        <taxon>Bacillota</taxon>
        <taxon>Clostridia</taxon>
        <taxon>Eubacteriales</taxon>
        <taxon>Eubacteriales Family XII. Incertae Sedis</taxon>
        <taxon>Fusibacter</taxon>
    </lineage>
</organism>
<keyword evidence="7 8" id="KW-0066">ATP synthesis</keyword>
<evidence type="ECO:0000256" key="5">
    <source>
        <dbReference type="ARBA" id="ARBA00023136"/>
    </source>
</evidence>